<dbReference type="AlphaFoldDB" id="A0A7S9D5B7"/>
<keyword evidence="2" id="KW-1185">Reference proteome</keyword>
<sequence>MRKILLNSHLYDWGIPPRRYDVPAPLKASQIAKLGDMLDKCARLPDWNLERQDAEVMYHAALRDRMWHALRKFEVSKQTPRRKDDRLLRDEIRDAQFELDLAITARELLDARAALELAHGRQKIATRKYFAARRQAEADERVGKNLVTFRGVTYHRPRD</sequence>
<evidence type="ECO:0000313" key="2">
    <source>
        <dbReference type="Proteomes" id="UP000594621"/>
    </source>
</evidence>
<protein>
    <submittedName>
        <fullName evidence="1">Uncharacterized protein</fullName>
    </submittedName>
</protein>
<accession>A0A7S9D5B7</accession>
<evidence type="ECO:0000313" key="1">
    <source>
        <dbReference type="EMBL" id="QPF91481.1"/>
    </source>
</evidence>
<reference evidence="1 2" key="1">
    <citation type="submission" date="2020-09" db="EMBL/GenBank/DDBJ databases">
        <title>Complete genomes of bradyrhizobia occurring on native shrubby legumes in Australia.</title>
        <authorList>
            <person name="Lafay B."/>
        </authorList>
    </citation>
    <scope>NUCLEOTIDE SEQUENCE [LARGE SCALE GENOMIC DNA]</scope>
    <source>
        <strain evidence="1 2">BDV5040</strain>
    </source>
</reference>
<name>A0A7S9D5B7_9BRAD</name>
<dbReference type="RefSeq" id="WP_195801048.1">
    <property type="nucleotide sequence ID" value="NZ_CP061379.1"/>
</dbReference>
<gene>
    <name evidence="1" type="ORF">IC761_34440</name>
</gene>
<dbReference type="Proteomes" id="UP000594621">
    <property type="component" value="Chromosome"/>
</dbReference>
<proteinExistence type="predicted"/>
<organism evidence="1 2">
    <name type="scientific">Bradyrhizobium commune</name>
    <dbReference type="NCBI Taxonomy" id="83627"/>
    <lineage>
        <taxon>Bacteria</taxon>
        <taxon>Pseudomonadati</taxon>
        <taxon>Pseudomonadota</taxon>
        <taxon>Alphaproteobacteria</taxon>
        <taxon>Hyphomicrobiales</taxon>
        <taxon>Nitrobacteraceae</taxon>
        <taxon>Bradyrhizobium</taxon>
    </lineage>
</organism>
<dbReference type="EMBL" id="CP061379">
    <property type="protein sequence ID" value="QPF91481.1"/>
    <property type="molecule type" value="Genomic_DNA"/>
</dbReference>
<dbReference type="KEGG" id="bcou:IC761_34440"/>